<dbReference type="InterPro" id="IPR036388">
    <property type="entry name" value="WH-like_DNA-bd_sf"/>
</dbReference>
<dbReference type="OrthoDB" id="2973320at2759"/>
<dbReference type="InterPro" id="IPR058922">
    <property type="entry name" value="WHD_DRP"/>
</dbReference>
<dbReference type="InterPro" id="IPR027417">
    <property type="entry name" value="P-loop_NTPase"/>
</dbReference>
<keyword evidence="11" id="KW-0378">Hydrolase</keyword>
<dbReference type="Pfam" id="PF18052">
    <property type="entry name" value="Rx_N"/>
    <property type="match status" value="1"/>
</dbReference>
<dbReference type="InterPro" id="IPR038005">
    <property type="entry name" value="RX-like_CC"/>
</dbReference>
<feature type="domain" description="Disease resistance R13L4/SHOC-2-like LRR" evidence="9">
    <location>
        <begin position="905"/>
        <end position="1108"/>
    </location>
</feature>
<dbReference type="InterPro" id="IPR041118">
    <property type="entry name" value="Rx_N"/>
</dbReference>
<sequence length="1133" mass="128771">MAYTLIGSVIRTLAPYVQEEYATFKGVNKHAEKLSRNLTAIHAVLKDAEEKQITSHAVKVWLENLTDAAHILDDILDKCSIVSESNRDDVSIFHLKKLYARRGIGKKMKEVAEKIDAIAEERIKFGLQSGNVERHLEDDEWRQTTSFITEPQILGRNEDKEKVVEFLLRHAIDKEGLSVYSIVGHGGYGKTALAQLVFNDERVNTHFPLKIWVCVSDDFSMMKILQSIVESKDGKNPNLSTLQAMQEKVQTILQNKRYLLVLDDVWNEDQHKWDKFMSFLQCGNGTKGASVLVTTRLDTVVSTVKTVGESPIDDNSVHRLVGLSDDSIWSLFKQHAFGAEREERADLVTIGKEIVRKCVGSPLAAKVLGSLLRFKTEECQWLSIKESEIWNLSDNKIISALNLSYYNLKLSLKPCFTFCAVFPKDFVMVKEDVIHLWMANGFISSRGNLEMEEVGNEVWNELYQRSFFQEVETHEEGKVTFKMHDIFHDVASSILGEQCVTSKADTLTNLSKRVHHISFFNIDEQFKFSLIPFKKVESLRTFLDFFPPESNLGVFPSITPLRALRTSSSQLSALKNLIHLRYLELYESDTETLPESICSLRKLQTLKLECCYNLYSLPNKLTQLQDLRHLVIKECHSLSSMPFKIGGLTHLRTLSIFIVRSEAGFGLAELHNLELRGKLHIKGLENVTNERDAREAKLIGKELSRLYLSWSGTNSQCSVTGAEQVLEALEPHTGLKCFGMKGYGGINIPNWMRNTSILEGLVDVILYNCENCQRLPPLGKLPCLTTLYVYAMRDVKYIDDDMYEGATKKAFPSLKKMTLHDLPNLERVLKAEGVEMLSQLSDLTINGNSKLAFPSLRSVKFLSAIGETDFNDDGASFLRGFAASMNNLEELFIENFDELKVLPNELNSLSSLQELIIRSCPKLESVPECVLQGLSSLRVLSFTYCKSLISLPQSTINLTCLETLQIAYCPNLVLPANMNMLSSLREVRIFGEDKNGTLPNGLEGIPCLQNLQLYDCSSLASLPQWLGAMTSLQTLEIKWFPMLTSLPDSFQELINLKELRISNCPMLMNRCKKETGEDWHKIAHIPRLKLEFDVEPSFKEKITSLWKLSKKQFWRRHKDYFPFDAFDQMVDEL</sequence>
<name>A0A396HFS9_MEDTR</name>
<dbReference type="FunFam" id="3.40.50.300:FF:001091">
    <property type="entry name" value="Probable disease resistance protein At1g61300"/>
    <property type="match status" value="1"/>
</dbReference>
<comment type="caution">
    <text evidence="11">The sequence shown here is derived from an EMBL/GenBank/DDBJ whole genome shotgun (WGS) entry which is preliminary data.</text>
</comment>
<feature type="domain" description="Disease resistance protein winged helix" evidence="8">
    <location>
        <begin position="421"/>
        <end position="491"/>
    </location>
</feature>
<dbReference type="PANTHER" id="PTHR36766:SF42">
    <property type="entry name" value="NB-ARC DOMAIN DISEASE RESISTANCE PROTEIN"/>
    <property type="match status" value="1"/>
</dbReference>
<protein>
    <submittedName>
        <fullName evidence="11">Putative P-loop containing nucleoside triphosphate hydrolase, leucine-rich repeat domain, L</fullName>
    </submittedName>
</protein>
<evidence type="ECO:0000259" key="9">
    <source>
        <dbReference type="Pfam" id="PF23598"/>
    </source>
</evidence>
<keyword evidence="3" id="KW-0547">Nucleotide-binding</keyword>
<evidence type="ECO:0000259" key="7">
    <source>
        <dbReference type="Pfam" id="PF18052"/>
    </source>
</evidence>
<feature type="domain" description="R13L1/DRL21-like LRR repeat region" evidence="10">
    <location>
        <begin position="667"/>
        <end position="792"/>
    </location>
</feature>
<evidence type="ECO:0000256" key="5">
    <source>
        <dbReference type="ARBA" id="ARBA00022840"/>
    </source>
</evidence>
<keyword evidence="5" id="KW-0067">ATP-binding</keyword>
<dbReference type="InterPro" id="IPR056789">
    <property type="entry name" value="LRR_R13L1-DRL21"/>
</dbReference>
<dbReference type="InterPro" id="IPR032675">
    <property type="entry name" value="LRR_dom_sf"/>
</dbReference>
<dbReference type="GO" id="GO:0005524">
    <property type="term" value="F:ATP binding"/>
    <property type="evidence" value="ECO:0007669"/>
    <property type="project" value="UniProtKB-KW"/>
</dbReference>
<dbReference type="Pfam" id="PF23559">
    <property type="entry name" value="WHD_DRP"/>
    <property type="match status" value="1"/>
</dbReference>
<dbReference type="PRINTS" id="PR00364">
    <property type="entry name" value="DISEASERSIST"/>
</dbReference>
<keyword evidence="4" id="KW-0611">Plant defense</keyword>
<dbReference type="SUPFAM" id="SSF52540">
    <property type="entry name" value="P-loop containing nucleoside triphosphate hydrolases"/>
    <property type="match status" value="1"/>
</dbReference>
<dbReference type="Pfam" id="PF25019">
    <property type="entry name" value="LRR_R13L1-DRL21"/>
    <property type="match status" value="1"/>
</dbReference>
<dbReference type="InterPro" id="IPR042197">
    <property type="entry name" value="Apaf_helical"/>
</dbReference>
<reference evidence="11" key="1">
    <citation type="journal article" date="2018" name="Nat. Plants">
        <title>Whole-genome landscape of Medicago truncatula symbiotic genes.</title>
        <authorList>
            <person name="Pecrix Y."/>
            <person name="Gamas P."/>
            <person name="Carrere S."/>
        </authorList>
    </citation>
    <scope>NUCLEOTIDE SEQUENCE</scope>
    <source>
        <tissue evidence="11">Leaves</tissue>
    </source>
</reference>
<dbReference type="Proteomes" id="UP000265566">
    <property type="component" value="Chromosome 6"/>
</dbReference>
<feature type="domain" description="Disease resistance N-terminal" evidence="7">
    <location>
        <begin position="6"/>
        <end position="87"/>
    </location>
</feature>
<dbReference type="GO" id="GO:0006952">
    <property type="term" value="P:defense response"/>
    <property type="evidence" value="ECO:0007669"/>
    <property type="project" value="UniProtKB-KW"/>
</dbReference>
<evidence type="ECO:0000313" key="11">
    <source>
        <dbReference type="EMBL" id="RHN51401.1"/>
    </source>
</evidence>
<proteinExistence type="predicted"/>
<evidence type="ECO:0000256" key="1">
    <source>
        <dbReference type="ARBA" id="ARBA00022614"/>
    </source>
</evidence>
<dbReference type="InterPro" id="IPR002182">
    <property type="entry name" value="NB-ARC"/>
</dbReference>
<feature type="domain" description="NB-ARC" evidence="6">
    <location>
        <begin position="158"/>
        <end position="340"/>
    </location>
</feature>
<dbReference type="GO" id="GO:0051707">
    <property type="term" value="P:response to other organism"/>
    <property type="evidence" value="ECO:0007669"/>
    <property type="project" value="UniProtKB-ARBA"/>
</dbReference>
<dbReference type="Gene3D" id="1.10.8.430">
    <property type="entry name" value="Helical domain of apoptotic protease-activating factors"/>
    <property type="match status" value="1"/>
</dbReference>
<dbReference type="AlphaFoldDB" id="A0A396HFS9"/>
<dbReference type="Gene3D" id="1.10.10.10">
    <property type="entry name" value="Winged helix-like DNA-binding domain superfamily/Winged helix DNA-binding domain"/>
    <property type="match status" value="1"/>
</dbReference>
<evidence type="ECO:0000256" key="2">
    <source>
        <dbReference type="ARBA" id="ARBA00022737"/>
    </source>
</evidence>
<dbReference type="EMBL" id="PSQE01000006">
    <property type="protein sequence ID" value="RHN51401.1"/>
    <property type="molecule type" value="Genomic_DNA"/>
</dbReference>
<dbReference type="FunFam" id="1.10.10.10:FF:000322">
    <property type="entry name" value="Probable disease resistance protein At1g63360"/>
    <property type="match status" value="1"/>
</dbReference>
<evidence type="ECO:0000256" key="3">
    <source>
        <dbReference type="ARBA" id="ARBA00022741"/>
    </source>
</evidence>
<dbReference type="PANTHER" id="PTHR36766">
    <property type="entry name" value="PLANT BROAD-SPECTRUM MILDEW RESISTANCE PROTEIN RPW8"/>
    <property type="match status" value="1"/>
</dbReference>
<dbReference type="Pfam" id="PF00931">
    <property type="entry name" value="NB-ARC"/>
    <property type="match status" value="1"/>
</dbReference>
<dbReference type="GO" id="GO:0016787">
    <property type="term" value="F:hydrolase activity"/>
    <property type="evidence" value="ECO:0007669"/>
    <property type="project" value="UniProtKB-KW"/>
</dbReference>
<dbReference type="SUPFAM" id="SSF52047">
    <property type="entry name" value="RNI-like"/>
    <property type="match status" value="1"/>
</dbReference>
<dbReference type="SUPFAM" id="SSF52058">
    <property type="entry name" value="L domain-like"/>
    <property type="match status" value="1"/>
</dbReference>
<dbReference type="Gene3D" id="1.20.5.4130">
    <property type="match status" value="1"/>
</dbReference>
<dbReference type="Pfam" id="PF23598">
    <property type="entry name" value="LRR_14"/>
    <property type="match status" value="1"/>
</dbReference>
<dbReference type="CDD" id="cd14798">
    <property type="entry name" value="RX-CC_like"/>
    <property type="match status" value="1"/>
</dbReference>
<dbReference type="Gene3D" id="3.40.50.300">
    <property type="entry name" value="P-loop containing nucleotide triphosphate hydrolases"/>
    <property type="match status" value="1"/>
</dbReference>
<keyword evidence="2" id="KW-0677">Repeat</keyword>
<dbReference type="InterPro" id="IPR055414">
    <property type="entry name" value="LRR_R13L4/SHOC2-like"/>
</dbReference>
<evidence type="ECO:0000259" key="6">
    <source>
        <dbReference type="Pfam" id="PF00931"/>
    </source>
</evidence>
<dbReference type="Gramene" id="rna35831">
    <property type="protein sequence ID" value="RHN51401.1"/>
    <property type="gene ID" value="gene35831"/>
</dbReference>
<dbReference type="Gene3D" id="3.80.10.10">
    <property type="entry name" value="Ribonuclease Inhibitor"/>
    <property type="match status" value="3"/>
</dbReference>
<accession>A0A396HFS9</accession>
<evidence type="ECO:0000259" key="8">
    <source>
        <dbReference type="Pfam" id="PF23559"/>
    </source>
</evidence>
<dbReference type="GO" id="GO:0043531">
    <property type="term" value="F:ADP binding"/>
    <property type="evidence" value="ECO:0007669"/>
    <property type="project" value="InterPro"/>
</dbReference>
<gene>
    <name evidence="11" type="ORF">MtrunA17_Chr6g0468151</name>
</gene>
<evidence type="ECO:0000259" key="10">
    <source>
        <dbReference type="Pfam" id="PF25019"/>
    </source>
</evidence>
<keyword evidence="1" id="KW-0433">Leucine-rich repeat</keyword>
<evidence type="ECO:0000256" key="4">
    <source>
        <dbReference type="ARBA" id="ARBA00022821"/>
    </source>
</evidence>
<organism evidence="11">
    <name type="scientific">Medicago truncatula</name>
    <name type="common">Barrel medic</name>
    <name type="synonym">Medicago tribuloides</name>
    <dbReference type="NCBI Taxonomy" id="3880"/>
    <lineage>
        <taxon>Eukaryota</taxon>
        <taxon>Viridiplantae</taxon>
        <taxon>Streptophyta</taxon>
        <taxon>Embryophyta</taxon>
        <taxon>Tracheophyta</taxon>
        <taxon>Spermatophyta</taxon>
        <taxon>Magnoliopsida</taxon>
        <taxon>eudicotyledons</taxon>
        <taxon>Gunneridae</taxon>
        <taxon>Pentapetalae</taxon>
        <taxon>rosids</taxon>
        <taxon>fabids</taxon>
        <taxon>Fabales</taxon>
        <taxon>Fabaceae</taxon>
        <taxon>Papilionoideae</taxon>
        <taxon>50 kb inversion clade</taxon>
        <taxon>NPAAA clade</taxon>
        <taxon>Hologalegina</taxon>
        <taxon>IRL clade</taxon>
        <taxon>Trifolieae</taxon>
        <taxon>Medicago</taxon>
    </lineage>
</organism>